<accession>A0A5C6YPG8</accession>
<dbReference type="Pfam" id="PF04170">
    <property type="entry name" value="NlpE"/>
    <property type="match status" value="1"/>
</dbReference>
<sequence>MKKVVLLFAVAAVTLVGCNNDEKKETISEENTENVESAIVDIHSSENSLDWAGVYEGTTPCADCKGIKTVLELNEDQTFILSQTYLGGSTGENELKQTGEFIWNHAGAMIRLRTETGGFQYKVGENQLWMLDVKGNTIEGDLADMYILKKTIQ</sequence>
<reference evidence="1 2" key="1">
    <citation type="submission" date="2019-08" db="EMBL/GenBank/DDBJ databases">
        <title>Genome of Aequorivita lipolytica Y10-2 (type strain).</title>
        <authorList>
            <person name="Bowman J.P."/>
        </authorList>
    </citation>
    <scope>NUCLEOTIDE SEQUENCE [LARGE SCALE GENOMIC DNA]</scope>
    <source>
        <strain evidence="1 2">Y10-2</strain>
    </source>
</reference>
<dbReference type="InterPro" id="IPR007298">
    <property type="entry name" value="Cu-R_lipoprotein_NlpE"/>
</dbReference>
<dbReference type="EMBL" id="VORU01000005">
    <property type="protein sequence ID" value="TXD69268.1"/>
    <property type="molecule type" value="Genomic_DNA"/>
</dbReference>
<evidence type="ECO:0000313" key="1">
    <source>
        <dbReference type="EMBL" id="TXD69268.1"/>
    </source>
</evidence>
<proteinExistence type="predicted"/>
<evidence type="ECO:0000313" key="2">
    <source>
        <dbReference type="Proteomes" id="UP000321945"/>
    </source>
</evidence>
<dbReference type="AlphaFoldDB" id="A0A5C6YPG8"/>
<gene>
    <name evidence="1" type="ORF">ESV24_07875</name>
</gene>
<dbReference type="RefSeq" id="WP_111814289.1">
    <property type="nucleotide sequence ID" value="NZ_CBCRZQ010000002.1"/>
</dbReference>
<dbReference type="PROSITE" id="PS51257">
    <property type="entry name" value="PROKAR_LIPOPROTEIN"/>
    <property type="match status" value="1"/>
</dbReference>
<keyword evidence="2" id="KW-1185">Reference proteome</keyword>
<protein>
    <submittedName>
        <fullName evidence="1">Copper resistance protein NlpE</fullName>
    </submittedName>
</protein>
<comment type="caution">
    <text evidence="1">The sequence shown here is derived from an EMBL/GenBank/DDBJ whole genome shotgun (WGS) entry which is preliminary data.</text>
</comment>
<dbReference type="Gene3D" id="2.40.128.640">
    <property type="match status" value="1"/>
</dbReference>
<dbReference type="Proteomes" id="UP000321945">
    <property type="component" value="Unassembled WGS sequence"/>
</dbReference>
<dbReference type="OrthoDB" id="5348860at2"/>
<organism evidence="1 2">
    <name type="scientific">Aequorivita lipolytica</name>
    <dbReference type="NCBI Taxonomy" id="153267"/>
    <lineage>
        <taxon>Bacteria</taxon>
        <taxon>Pseudomonadati</taxon>
        <taxon>Bacteroidota</taxon>
        <taxon>Flavobacteriia</taxon>
        <taxon>Flavobacteriales</taxon>
        <taxon>Flavobacteriaceae</taxon>
        <taxon>Aequorivita</taxon>
    </lineage>
</organism>
<name>A0A5C6YPG8_9FLAO</name>